<comment type="caution">
    <text evidence="2">The sequence shown here is derived from an EMBL/GenBank/DDBJ whole genome shotgun (WGS) entry which is preliminary data.</text>
</comment>
<reference evidence="2 3" key="1">
    <citation type="submission" date="2018-08" db="EMBL/GenBank/DDBJ databases">
        <title>A genome reference for cultivated species of the human gut microbiota.</title>
        <authorList>
            <person name="Zou Y."/>
            <person name="Xue W."/>
            <person name="Luo G."/>
        </authorList>
    </citation>
    <scope>NUCLEOTIDE SEQUENCE [LARGE SCALE GENOMIC DNA]</scope>
    <source>
        <strain evidence="2 3">AM34-17</strain>
    </source>
</reference>
<dbReference type="InterPro" id="IPR044060">
    <property type="entry name" value="Bacterial_rp_domain"/>
</dbReference>
<accession>A0A3R6FP57</accession>
<gene>
    <name evidence="2" type="ORF">DW828_09095</name>
</gene>
<evidence type="ECO:0000313" key="3">
    <source>
        <dbReference type="Proteomes" id="UP000286260"/>
    </source>
</evidence>
<dbReference type="EMBL" id="QSII01000010">
    <property type="protein sequence ID" value="RHC85859.1"/>
    <property type="molecule type" value="Genomic_DNA"/>
</dbReference>
<dbReference type="AlphaFoldDB" id="A0A3R6FP57"/>
<dbReference type="Pfam" id="PF18998">
    <property type="entry name" value="Flg_new_2"/>
    <property type="match status" value="1"/>
</dbReference>
<evidence type="ECO:0000259" key="1">
    <source>
        <dbReference type="Pfam" id="PF18998"/>
    </source>
</evidence>
<feature type="domain" description="Bacterial repeat" evidence="1">
    <location>
        <begin position="767"/>
        <end position="829"/>
    </location>
</feature>
<sequence length="993" mass="105413">MNRDLNIKSTIRQILGVLISIMILMPFTVSSQTVTTTIDCANATTDINGNGYRWDLSNKILALDGIDLRTSQMMGIELPPNSTITLQGDNYIEGASRAILFNIGSTEQDPGGTLTIKGDGTLTLNSTNTPSAIFNAGTSTIKNKAILVIESSTVITNGLSVGGNAKDENGEWGKTGETILRNNAWLDITWEKTTNPSGLPLYNHNIKVENSVLFYNYRNTGTLGYYGEVYGDVTLSGDCTIKNGQTLFIPTGCSLTVNGTLDNQGTIYSKGALTANQITGNTVTKDKVDLNGTSYKTWAEATAALAGSEEPVNIITLLDDETATSTPPKPCIITGDGKTLTYAGDLELQAALTFKSIKLNMSTIYANGHDLTFDESVDCRPSTYTNNGTPLTGIRNIWGGTKDNNTIDKTNIVIKSGQFGWIYGGGNAGNITGTTKVTISGGTVNNSVFGGSHAAGSTVGNTELNITGGTLNHIYGGGWNGDVTGTATTNISGDNTVVSGFIIGNTEGTGTAGNTDVTLDTSADNPIQEVHGAGINYNNTVHGKVSGNVNLTVLDGRITGSLIGCSSAVEGKININVKGGEVKRISGIDYSLSADSPTPTYSGIIQITIEKGHTTIGQIDSNNNHKTHVTYRNCGTADTPYLISELRSIDKVILENSFIKEKDQTSAFRLDMGNGETMEIEGTGLTGDFHLVNLNGKASDNQSIITASKLSGTYSFTHKADNKMLYKAGFNYRYPGDATLCAITLPTTVENGTLALKGTIGADQGETLFENGDQVPAGTPMTIIATPSPGYSIKSFSVRQGNNNVTVDTDGSFTAPDGDFTVAAEFKRIYTPPAATYHTVTLPSVEGATLSKQAGDHTVEEGYSFTFAITLDENYSESIPVVTTDRGETIIPDMNGRYKINNVAEDIVVSISGIVKNLPTSIKSIETDTKIWTADGTIFIHTSSPQQIQVVNLAGSTLFYRNIPVGDTRLNGLAAGVYIVRLSREMPRKIIVR</sequence>
<organism evidence="2 3">
    <name type="scientific">Parabacteroides merdae</name>
    <dbReference type="NCBI Taxonomy" id="46503"/>
    <lineage>
        <taxon>Bacteria</taxon>
        <taxon>Pseudomonadati</taxon>
        <taxon>Bacteroidota</taxon>
        <taxon>Bacteroidia</taxon>
        <taxon>Bacteroidales</taxon>
        <taxon>Tannerellaceae</taxon>
        <taxon>Parabacteroides</taxon>
    </lineage>
</organism>
<dbReference type="RefSeq" id="WP_122204364.1">
    <property type="nucleotide sequence ID" value="NZ_QSII01000010.1"/>
</dbReference>
<evidence type="ECO:0000313" key="2">
    <source>
        <dbReference type="EMBL" id="RHC85859.1"/>
    </source>
</evidence>
<proteinExistence type="predicted"/>
<protein>
    <recommendedName>
        <fullName evidence="1">Bacterial repeat domain-containing protein</fullName>
    </recommendedName>
</protein>
<dbReference type="Proteomes" id="UP000286260">
    <property type="component" value="Unassembled WGS sequence"/>
</dbReference>
<name>A0A3R6FP57_9BACT</name>